<protein>
    <submittedName>
        <fullName evidence="1">Uncharacterized protein</fullName>
    </submittedName>
</protein>
<accession>A0ACC2AD20</accession>
<proteinExistence type="predicted"/>
<evidence type="ECO:0000313" key="2">
    <source>
        <dbReference type="Proteomes" id="UP001162992"/>
    </source>
</evidence>
<evidence type="ECO:0000313" key="1">
    <source>
        <dbReference type="EMBL" id="KAJ7515475.1"/>
    </source>
</evidence>
<comment type="caution">
    <text evidence="1">The sequence shown here is derived from an EMBL/GenBank/DDBJ whole genome shotgun (WGS) entry which is preliminary data.</text>
</comment>
<organism evidence="1 2">
    <name type="scientific">Diphasiastrum complanatum</name>
    <name type="common">Issler's clubmoss</name>
    <name type="synonym">Lycopodium complanatum</name>
    <dbReference type="NCBI Taxonomy" id="34168"/>
    <lineage>
        <taxon>Eukaryota</taxon>
        <taxon>Viridiplantae</taxon>
        <taxon>Streptophyta</taxon>
        <taxon>Embryophyta</taxon>
        <taxon>Tracheophyta</taxon>
        <taxon>Lycopodiopsida</taxon>
        <taxon>Lycopodiales</taxon>
        <taxon>Lycopodiaceae</taxon>
        <taxon>Lycopodioideae</taxon>
        <taxon>Diphasiastrum</taxon>
    </lineage>
</organism>
<sequence>MNSSFSSNCNVLSKELLYGDLVLIEQRNEASNNVEAEVLGKSEGFKSLDYCKIDGRMDRLTGVTISDVHRVSRKAEESANRRFQAASWLQNIVGYLDISDEPSEEELRLFLRNGLILCNLMNRIHPGAIPKIVENPLALSPRDGAHFVYQYFENVRNFLVAVEELKLPSFEASDLEQSSLVAGSMKKVVDCILALKSYFEWKESGAMGLWKYRSTSKYGPKASPKVFVGLSSNVKHQSEKSWNFPDLYSSINSDTSDCDCKLECKGDDLNDDMSTRNDKTQIKEINQSSIHSENCGLSLSDSNSTWIHQTGQKFLEALQKADSHSFPNLVRTLLDGRRFEELPVLVEFILKNATDEFEHRLILQGEQLKKLRIASKELLRREDKLVSRSKALEALAMGSGEEMKLNTAHLQLVKIEKAEIEKEKKRNEESVEKLLKDRDEQQLEVEKLKNDLEYSIREAKETKHELEFHRKLELESKMKIKELILELEVSVKNGQEIQATMATELRNLKQENTKFQDRIFLHIPAFKNIRAILDAIRQDVLNMKLGRQEEMEALQSKLERLTGAAAGYYQMQAENRALYNEVEELKGKIRVYCRVRPFQSATQGIVDFIGENGDILIRNPFKQERDGQKLFNFNKVYPASASQEEIFLNSRQLIRSVLDGFNVCIFAYGQTGSGKTYTMTGPCNTSKEDWGINYRSLKDLFQTSYSRKDVIHYEVGVQMIEIYNEHIRDLLVTDGTKKNLEIRNNSQHNGLHVPDANLVTVKSTEDVLELIKVGQKNRTVSATALNEHSSRSHSVLTVHIQGTDLVSRSILRSCLHLVDLAGSERVDKSEATGERLKEAQHINKSLSSLGDVIAALAQKRAHIPYRNSKLTQLLQDSLGGQARTIMFVHISQDSESYGETLSTLKFGERVASVELGAACSNKESWEVRELREQIASLLEALVKKDLEIGKRDAEIERLQTLKVMRTSGTSHSLTLGKQSLKDSNLSTSQRISTSEANTPRNAKHPLEMMAQDEAQEAVSNSTRQTQKRSLFLGTTCHDASEAGFEENNKTEDKLGLPRVVHKRSVSIDSQSSIASTTCNNFAQRTVQRKFILNREVGLKDWKHRVRTSSNAKGDDDFQIWDDNDVPNIDIHYNAPNLANSSQTQTTPVYLRSKSASGYSYRRVKLSSQQVCTLQLQGHSQRKYSVTHESYDMTKVNDSNVSIEGLQSSCQMWDVRGDLDDKSSELSGLSQETDTDVSLMTSCEQLVPCMSDNRMSKGAEMRSSHRTKIPRPPFRNILKLSNDGQHMIPH</sequence>
<name>A0ACC2AD20_DIPCM</name>
<reference evidence="2" key="1">
    <citation type="journal article" date="2024" name="Proc. Natl. Acad. Sci. U.S.A.">
        <title>Extraordinary preservation of gene collinearity over three hundred million years revealed in homosporous lycophytes.</title>
        <authorList>
            <person name="Li C."/>
            <person name="Wickell D."/>
            <person name="Kuo L.Y."/>
            <person name="Chen X."/>
            <person name="Nie B."/>
            <person name="Liao X."/>
            <person name="Peng D."/>
            <person name="Ji J."/>
            <person name="Jenkins J."/>
            <person name="Williams M."/>
            <person name="Shu S."/>
            <person name="Plott C."/>
            <person name="Barry K."/>
            <person name="Rajasekar S."/>
            <person name="Grimwood J."/>
            <person name="Han X."/>
            <person name="Sun S."/>
            <person name="Hou Z."/>
            <person name="He W."/>
            <person name="Dai G."/>
            <person name="Sun C."/>
            <person name="Schmutz J."/>
            <person name="Leebens-Mack J.H."/>
            <person name="Li F.W."/>
            <person name="Wang L."/>
        </authorList>
    </citation>
    <scope>NUCLEOTIDE SEQUENCE [LARGE SCALE GENOMIC DNA]</scope>
    <source>
        <strain evidence="2">cv. PW_Plant_1</strain>
    </source>
</reference>
<dbReference type="EMBL" id="CM055113">
    <property type="protein sequence ID" value="KAJ7515475.1"/>
    <property type="molecule type" value="Genomic_DNA"/>
</dbReference>
<dbReference type="Proteomes" id="UP001162992">
    <property type="component" value="Chromosome 22"/>
</dbReference>
<gene>
    <name evidence="1" type="ORF">O6H91_22G014400</name>
</gene>
<keyword evidence="2" id="KW-1185">Reference proteome</keyword>